<keyword evidence="1" id="KW-0472">Membrane</keyword>
<gene>
    <name evidence="2" type="ORF">G6045_29465</name>
</gene>
<accession>A0A6G4XQC3</accession>
<name>A0A6G4XQC3_9ACTN</name>
<reference evidence="2 3" key="1">
    <citation type="submission" date="2020-02" db="EMBL/GenBank/DDBJ databases">
        <title>Whole-genome analyses of novel actinobacteria.</title>
        <authorList>
            <person name="Sahin N."/>
            <person name="Tokatli A."/>
        </authorList>
    </citation>
    <scope>NUCLEOTIDE SEQUENCE [LARGE SCALE GENOMIC DNA]</scope>
    <source>
        <strain evidence="2 3">YC504</strain>
    </source>
</reference>
<protein>
    <recommendedName>
        <fullName evidence="4">DUF3592 domain-containing protein</fullName>
    </recommendedName>
</protein>
<dbReference type="EMBL" id="JAAKZW010000169">
    <property type="protein sequence ID" value="NGO79755.1"/>
    <property type="molecule type" value="Genomic_DNA"/>
</dbReference>
<keyword evidence="1" id="KW-0812">Transmembrane</keyword>
<organism evidence="2 3">
    <name type="scientific">Streptomyces mesophilus</name>
    <dbReference type="NCBI Taxonomy" id="1775132"/>
    <lineage>
        <taxon>Bacteria</taxon>
        <taxon>Bacillati</taxon>
        <taxon>Actinomycetota</taxon>
        <taxon>Actinomycetes</taxon>
        <taxon>Kitasatosporales</taxon>
        <taxon>Streptomycetaceae</taxon>
        <taxon>Streptomyces</taxon>
    </lineage>
</organism>
<feature type="transmembrane region" description="Helical" evidence="1">
    <location>
        <begin position="6"/>
        <end position="25"/>
    </location>
</feature>
<comment type="caution">
    <text evidence="2">The sequence shown here is derived from an EMBL/GenBank/DDBJ whole genome shotgun (WGS) entry which is preliminary data.</text>
</comment>
<evidence type="ECO:0000313" key="2">
    <source>
        <dbReference type="EMBL" id="NGO79755.1"/>
    </source>
</evidence>
<proteinExistence type="predicted"/>
<evidence type="ECO:0000313" key="3">
    <source>
        <dbReference type="Proteomes" id="UP000481109"/>
    </source>
</evidence>
<feature type="transmembrane region" description="Helical" evidence="1">
    <location>
        <begin position="110"/>
        <end position="128"/>
    </location>
</feature>
<dbReference type="RefSeq" id="WP_165335190.1">
    <property type="nucleotide sequence ID" value="NZ_JAAKZW010000169.1"/>
</dbReference>
<evidence type="ECO:0000256" key="1">
    <source>
        <dbReference type="SAM" id="Phobius"/>
    </source>
</evidence>
<keyword evidence="1" id="KW-1133">Transmembrane helix</keyword>
<dbReference type="Proteomes" id="UP000481109">
    <property type="component" value="Unassembled WGS sequence"/>
</dbReference>
<dbReference type="AlphaFoldDB" id="A0A6G4XQC3"/>
<keyword evidence="3" id="KW-1185">Reference proteome</keyword>
<sequence>MVVVLFAALTSFGGLVALLAGAYGLRQTRRISAAGEAVTALVKPPPQGADRPLLQFETLDGRVMELPSPVPPNRRRPLSAGTEVRLAYDPADPRDTVLIGSERVRLDQTFIGAGAALVVLGAVLALTLG</sequence>
<evidence type="ECO:0008006" key="4">
    <source>
        <dbReference type="Google" id="ProtNLM"/>
    </source>
</evidence>